<evidence type="ECO:0000313" key="1">
    <source>
        <dbReference type="EMBL" id="CAJ1938860.1"/>
    </source>
</evidence>
<dbReference type="PANTHER" id="PTHR45661">
    <property type="entry name" value="SURFACE ANTIGEN"/>
    <property type="match status" value="1"/>
</dbReference>
<dbReference type="InterPro" id="IPR036770">
    <property type="entry name" value="Ankyrin_rpt-contain_sf"/>
</dbReference>
<protein>
    <submittedName>
        <fullName evidence="1">Uncharacterized protein</fullName>
    </submittedName>
</protein>
<dbReference type="InterPro" id="IPR026906">
    <property type="entry name" value="LRR_5"/>
</dbReference>
<dbReference type="SUPFAM" id="SSF48403">
    <property type="entry name" value="Ankyrin repeat"/>
    <property type="match status" value="1"/>
</dbReference>
<dbReference type="SUPFAM" id="SSF52058">
    <property type="entry name" value="L domain-like"/>
    <property type="match status" value="1"/>
</dbReference>
<dbReference type="InterPro" id="IPR053139">
    <property type="entry name" value="Surface_bspA-like"/>
</dbReference>
<dbReference type="Gene3D" id="3.80.10.10">
    <property type="entry name" value="Ribonuclease Inhibitor"/>
    <property type="match status" value="1"/>
</dbReference>
<dbReference type="Proteomes" id="UP001295423">
    <property type="component" value="Unassembled WGS sequence"/>
</dbReference>
<name>A0AAD2FKY1_9STRA</name>
<reference evidence="1" key="1">
    <citation type="submission" date="2023-08" db="EMBL/GenBank/DDBJ databases">
        <authorList>
            <person name="Audoor S."/>
            <person name="Bilcke G."/>
        </authorList>
    </citation>
    <scope>NUCLEOTIDE SEQUENCE</scope>
</reference>
<accession>A0AAD2FKY1</accession>
<organism evidence="1 2">
    <name type="scientific">Cylindrotheca closterium</name>
    <dbReference type="NCBI Taxonomy" id="2856"/>
    <lineage>
        <taxon>Eukaryota</taxon>
        <taxon>Sar</taxon>
        <taxon>Stramenopiles</taxon>
        <taxon>Ochrophyta</taxon>
        <taxon>Bacillariophyta</taxon>
        <taxon>Bacillariophyceae</taxon>
        <taxon>Bacillariophycidae</taxon>
        <taxon>Bacillariales</taxon>
        <taxon>Bacillariaceae</taxon>
        <taxon>Cylindrotheca</taxon>
    </lineage>
</organism>
<dbReference type="Pfam" id="PF13306">
    <property type="entry name" value="LRR_5"/>
    <property type="match status" value="1"/>
</dbReference>
<comment type="caution">
    <text evidence="1">The sequence shown here is derived from an EMBL/GenBank/DDBJ whole genome shotgun (WGS) entry which is preliminary data.</text>
</comment>
<dbReference type="PANTHER" id="PTHR45661:SF3">
    <property type="entry name" value="IG-LIKE DOMAIN-CONTAINING PROTEIN"/>
    <property type="match status" value="1"/>
</dbReference>
<dbReference type="EMBL" id="CAKOGP040000779">
    <property type="protein sequence ID" value="CAJ1938860.1"/>
    <property type="molecule type" value="Genomic_DNA"/>
</dbReference>
<sequence>MNENAATYYAIKSCSRLHAPVLFFSWDDASQFLHSSTLSSTEYAEFDDMYHALEYMSSSDSSNESPIAQEAIPAVSTSCVARAAHCYNNTFQRPAEVWKATTKRSLPESERRIKRRKRNRIKDDLCATTKALSALNFDRSNGNPMLTKNNSNNSTMNNEFFLYTGQIHDDIPKTVTYVRTQTSLDFIPESTFRDLKQLGTVEIQKPVRVIGRRAFFSCRSLTEVSLPSTVKVIGDHAFRSCFPSGSLALPEGLETIGKWAFRQCEFRSMRIPDSIEEVTEASFSNCSKLLSCEISEKMIRIRDGAFSYCQRLRNIAIGKNTRTCKRGVFGGCQDLLDLFHSEDALVDALKHRFDALPLHKTCYYQSFSENVEIVQMLDMNSDDGSKQDCLGMTPLHILALSSRQDIQMYQNVIECSPSDLVTLDRWGEIPLNYACHNDIPVDILQCMLEGHLSMFHTEHIIWGRLIDILCSIGASREKFQLVLESQQRYSPNERLDWAKILETTLHMNANPETTRFLFECSIHRRLKQLGLEKWRSSVINEVAQIDDFSNRQACNEVVHEKLVEMERREILSLVEQSVWKDRMMDGGEDSMKIGYQEEEPSATRSNPYWRELCRVKCGADIVVSNVLPFLGNYLQQHPKK</sequence>
<keyword evidence="2" id="KW-1185">Reference proteome</keyword>
<gene>
    <name evidence="1" type="ORF">CYCCA115_LOCUS6304</name>
</gene>
<evidence type="ECO:0000313" key="2">
    <source>
        <dbReference type="Proteomes" id="UP001295423"/>
    </source>
</evidence>
<proteinExistence type="predicted"/>
<dbReference type="AlphaFoldDB" id="A0AAD2FKY1"/>
<dbReference type="InterPro" id="IPR032675">
    <property type="entry name" value="LRR_dom_sf"/>
</dbReference>